<evidence type="ECO:0000313" key="3">
    <source>
        <dbReference type="Proteomes" id="UP000806522"/>
    </source>
</evidence>
<sequence>MIIGRKQEIRTLQKAFTTKRSEFIAVYGRRRVGKTYLIKEALEGNFTFTHTGLAKATKSNQLKGFQASLKKAGCNCNKPKTWMDAFLLLEEWIDTLPQGRKVIFLDELPWMDTPRSNFLPALEHFWNAWATDRKDIVLIVCGSATSWIVKKIINNHGGLHNRLTHKIHLQPFCLNECEQMSENMELGLSRYQLLQAYMVFGGIPYYWSLLDGELSLSQNIDNLIFNPDGELADEFNMLYASLFDKPESYIKVVETLTKKQSGLTREEIVKLGRLSSNGKLSRIIQELEWCGFIRTYKRIGQKKKDAIIQLTDLYTLFYYQVIRQGSGDDQYWSHHLLSGRLNSWMGRAFERVCLWHIPQIKDALGIEGIACNVYSWYVRGTDSAKGAQIDLLLERADNVISLCEMKFAEDDYSISSAEGENLRRRRTRFIEETGTKDAVQYVLVTTYGLSQGKHSHLIQRTITMDKLFLPPK</sequence>
<feature type="domain" description="ATPase" evidence="1">
    <location>
        <begin position="5"/>
        <end position="206"/>
    </location>
</feature>
<proteinExistence type="predicted"/>
<organism evidence="2 3">
    <name type="scientific">Xylanibacter ruminicola</name>
    <name type="common">Prevotella ruminicola</name>
    <dbReference type="NCBI Taxonomy" id="839"/>
    <lineage>
        <taxon>Bacteria</taxon>
        <taxon>Pseudomonadati</taxon>
        <taxon>Bacteroidota</taxon>
        <taxon>Bacteroidia</taxon>
        <taxon>Bacteroidales</taxon>
        <taxon>Prevotellaceae</taxon>
        <taxon>Xylanibacter</taxon>
    </lineage>
</organism>
<evidence type="ECO:0000313" key="2">
    <source>
        <dbReference type="EMBL" id="MBE6272177.1"/>
    </source>
</evidence>
<dbReference type="SUPFAM" id="SSF52540">
    <property type="entry name" value="P-loop containing nucleoside triphosphate hydrolases"/>
    <property type="match status" value="1"/>
</dbReference>
<gene>
    <name evidence="2" type="ORF">E7101_14730</name>
</gene>
<dbReference type="Pfam" id="PF01637">
    <property type="entry name" value="ATPase_2"/>
    <property type="match status" value="1"/>
</dbReference>
<name>A0A9D5SBL1_XYLRU</name>
<dbReference type="InterPro" id="IPR027417">
    <property type="entry name" value="P-loop_NTPase"/>
</dbReference>
<protein>
    <submittedName>
        <fullName evidence="2">ATP-binding protein</fullName>
    </submittedName>
</protein>
<accession>A0A9D5SBL1</accession>
<dbReference type="PANTHER" id="PTHR34704:SF2">
    <property type="entry name" value="ATPASE"/>
    <property type="match status" value="1"/>
</dbReference>
<keyword evidence="2" id="KW-0067">ATP-binding</keyword>
<dbReference type="PANTHER" id="PTHR34704">
    <property type="entry name" value="ATPASE"/>
    <property type="match status" value="1"/>
</dbReference>
<keyword evidence="2" id="KW-0547">Nucleotide-binding</keyword>
<dbReference type="AlphaFoldDB" id="A0A9D5SBL1"/>
<dbReference type="InterPro" id="IPR011579">
    <property type="entry name" value="ATPase_dom"/>
</dbReference>
<dbReference type="Gene3D" id="3.40.50.300">
    <property type="entry name" value="P-loop containing nucleotide triphosphate hydrolases"/>
    <property type="match status" value="1"/>
</dbReference>
<dbReference type="GO" id="GO:0005524">
    <property type="term" value="F:ATP binding"/>
    <property type="evidence" value="ECO:0007669"/>
    <property type="project" value="UniProtKB-KW"/>
</dbReference>
<reference evidence="2" key="1">
    <citation type="submission" date="2019-04" db="EMBL/GenBank/DDBJ databases">
        <title>Evolution of Biomass-Degrading Anaerobic Consortia Revealed by Metagenomics.</title>
        <authorList>
            <person name="Peng X."/>
        </authorList>
    </citation>
    <scope>NUCLEOTIDE SEQUENCE</scope>
    <source>
        <strain evidence="2">SIG140</strain>
    </source>
</reference>
<comment type="caution">
    <text evidence="2">The sequence shown here is derived from an EMBL/GenBank/DDBJ whole genome shotgun (WGS) entry which is preliminary data.</text>
</comment>
<dbReference type="Proteomes" id="UP000806522">
    <property type="component" value="Unassembled WGS sequence"/>
</dbReference>
<dbReference type="EMBL" id="SUYC01000027">
    <property type="protein sequence ID" value="MBE6272177.1"/>
    <property type="molecule type" value="Genomic_DNA"/>
</dbReference>
<evidence type="ECO:0000259" key="1">
    <source>
        <dbReference type="Pfam" id="PF01637"/>
    </source>
</evidence>